<dbReference type="InterPro" id="IPR031425">
    <property type="entry name" value="NPR1/NH1-interacting"/>
</dbReference>
<accession>A0A7I8KL15</accession>
<keyword evidence="6" id="KW-1185">Reference proteome</keyword>
<dbReference type="Proteomes" id="UP000663760">
    <property type="component" value="Chromosome 6"/>
</dbReference>
<reference evidence="5" key="1">
    <citation type="submission" date="2020-02" db="EMBL/GenBank/DDBJ databases">
        <authorList>
            <person name="Scholz U."/>
            <person name="Mascher M."/>
            <person name="Fiebig A."/>
        </authorList>
    </citation>
    <scope>NUCLEOTIDE SEQUENCE</scope>
</reference>
<proteinExistence type="inferred from homology"/>
<name>A0A7I8KL15_SPIIN</name>
<evidence type="ECO:0000256" key="1">
    <source>
        <dbReference type="ARBA" id="ARBA00004123"/>
    </source>
</evidence>
<protein>
    <submittedName>
        <fullName evidence="5">Uncharacterized protein</fullName>
    </submittedName>
</protein>
<sequence>MEGEREREGKRKSPEGPPPICPSHGEGEEEETVKRFCELLESVREIRRRSSLGGCERRKSPQAKAPAWTPVFQWEDFAGKPASRGGKDLVAASPGVTAGGQREEENRAEDDGSGLDLRLAL</sequence>
<comment type="similarity">
    <text evidence="2">Belongs to the NPR1-interactor family.</text>
</comment>
<keyword evidence="3" id="KW-0539">Nucleus</keyword>
<gene>
    <name evidence="5" type="ORF">SI8410_06008330</name>
</gene>
<evidence type="ECO:0000256" key="3">
    <source>
        <dbReference type="ARBA" id="ARBA00023242"/>
    </source>
</evidence>
<dbReference type="OrthoDB" id="10627064at2759"/>
<dbReference type="Pfam" id="PF15699">
    <property type="entry name" value="NPR1_interact"/>
    <property type="match status" value="1"/>
</dbReference>
<feature type="region of interest" description="Disordered" evidence="4">
    <location>
        <begin position="1"/>
        <end position="32"/>
    </location>
</feature>
<dbReference type="PANTHER" id="PTHR33669">
    <property type="entry name" value="PROTEIN NEGATIVE REGULATOR OF RESISTANCE"/>
    <property type="match status" value="1"/>
</dbReference>
<dbReference type="GO" id="GO:0010112">
    <property type="term" value="P:regulation of systemic acquired resistance"/>
    <property type="evidence" value="ECO:0007669"/>
    <property type="project" value="InterPro"/>
</dbReference>
<feature type="compositionally biased region" description="Basic and acidic residues" evidence="4">
    <location>
        <begin position="1"/>
        <end position="14"/>
    </location>
</feature>
<dbReference type="PANTHER" id="PTHR33669:SF4">
    <property type="entry name" value="NRR REPRESSOR HOMOLOG 2"/>
    <property type="match status" value="1"/>
</dbReference>
<evidence type="ECO:0000256" key="2">
    <source>
        <dbReference type="ARBA" id="ARBA00009937"/>
    </source>
</evidence>
<evidence type="ECO:0000313" key="6">
    <source>
        <dbReference type="Proteomes" id="UP000663760"/>
    </source>
</evidence>
<evidence type="ECO:0000256" key="4">
    <source>
        <dbReference type="SAM" id="MobiDB-lite"/>
    </source>
</evidence>
<evidence type="ECO:0000313" key="5">
    <source>
        <dbReference type="EMBL" id="CAA7397665.1"/>
    </source>
</evidence>
<dbReference type="GO" id="GO:0005634">
    <property type="term" value="C:nucleus"/>
    <property type="evidence" value="ECO:0007669"/>
    <property type="project" value="UniProtKB-SubCell"/>
</dbReference>
<organism evidence="5 6">
    <name type="scientific">Spirodela intermedia</name>
    <name type="common">Intermediate duckweed</name>
    <dbReference type="NCBI Taxonomy" id="51605"/>
    <lineage>
        <taxon>Eukaryota</taxon>
        <taxon>Viridiplantae</taxon>
        <taxon>Streptophyta</taxon>
        <taxon>Embryophyta</taxon>
        <taxon>Tracheophyta</taxon>
        <taxon>Spermatophyta</taxon>
        <taxon>Magnoliopsida</taxon>
        <taxon>Liliopsida</taxon>
        <taxon>Araceae</taxon>
        <taxon>Lemnoideae</taxon>
        <taxon>Spirodela</taxon>
    </lineage>
</organism>
<comment type="subcellular location">
    <subcellularLocation>
        <location evidence="1">Nucleus</location>
    </subcellularLocation>
</comment>
<feature type="region of interest" description="Disordered" evidence="4">
    <location>
        <begin position="79"/>
        <end position="121"/>
    </location>
</feature>
<dbReference type="AlphaFoldDB" id="A0A7I8KL15"/>
<dbReference type="EMBL" id="LR746269">
    <property type="protein sequence ID" value="CAA7397665.1"/>
    <property type="molecule type" value="Genomic_DNA"/>
</dbReference>